<dbReference type="SUPFAM" id="SSF55961">
    <property type="entry name" value="Bet v1-like"/>
    <property type="match status" value="1"/>
</dbReference>
<dbReference type="OrthoDB" id="8417725at2"/>
<dbReference type="AlphaFoldDB" id="A0A4R5U362"/>
<dbReference type="RefSeq" id="WP_133402537.1">
    <property type="nucleotide sequence ID" value="NZ_SMTK01000001.1"/>
</dbReference>
<dbReference type="Gene3D" id="3.30.530.20">
    <property type="match status" value="1"/>
</dbReference>
<name>A0A4R5U362_9MICC</name>
<proteinExistence type="predicted"/>
<dbReference type="EMBL" id="SMTK01000001">
    <property type="protein sequence ID" value="TDK28129.1"/>
    <property type="molecule type" value="Genomic_DNA"/>
</dbReference>
<protein>
    <submittedName>
        <fullName evidence="1">SRPBCC domain-containing protein</fullName>
    </submittedName>
</protein>
<accession>A0A4R5U362</accession>
<dbReference type="InterPro" id="IPR023393">
    <property type="entry name" value="START-like_dom_sf"/>
</dbReference>
<evidence type="ECO:0000313" key="2">
    <source>
        <dbReference type="Proteomes" id="UP000295411"/>
    </source>
</evidence>
<comment type="caution">
    <text evidence="1">The sequence shown here is derived from an EMBL/GenBank/DDBJ whole genome shotgun (WGS) entry which is preliminary data.</text>
</comment>
<dbReference type="Proteomes" id="UP000295411">
    <property type="component" value="Unassembled WGS sequence"/>
</dbReference>
<keyword evidence="2" id="KW-1185">Reference proteome</keyword>
<reference evidence="1 2" key="1">
    <citation type="submission" date="2019-03" db="EMBL/GenBank/DDBJ databases">
        <title>Arthrobacter sp. nov., an bacterium isolated from biocrust in Mu Us Desert.</title>
        <authorList>
            <person name="Lixiong L."/>
        </authorList>
    </citation>
    <scope>NUCLEOTIDE SEQUENCE [LARGE SCALE GENOMIC DNA]</scope>
    <source>
        <strain evidence="1 2">SLN-3</strain>
    </source>
</reference>
<sequence>MSTDRSFEITVDTTLGAPPERVWKAVTEAESAWMFPTDDWEAGRIINEFPRHHISRMEGPDGWFNQLEHVLTPLGEDGCRLHYVHSGIFVDNWDEQYDGASAHTAFYLHTLDQYLRYFDGLEVAFTDIQAPAASQAPEGFTRLLDALGLDGTAKGDRPVVNLPGEGPTEVEVDYRNEHFLGLRSTDTLYRFFGRNAWGATVGLTVHRFTTGGAAPAEVQPHEWEAFFEEAYA</sequence>
<organism evidence="1 2">
    <name type="scientific">Arthrobacter crusticola</name>
    <dbReference type="NCBI Taxonomy" id="2547960"/>
    <lineage>
        <taxon>Bacteria</taxon>
        <taxon>Bacillati</taxon>
        <taxon>Actinomycetota</taxon>
        <taxon>Actinomycetes</taxon>
        <taxon>Micrococcales</taxon>
        <taxon>Micrococcaceae</taxon>
        <taxon>Arthrobacter</taxon>
    </lineage>
</organism>
<evidence type="ECO:0000313" key="1">
    <source>
        <dbReference type="EMBL" id="TDK28129.1"/>
    </source>
</evidence>
<gene>
    <name evidence="1" type="ORF">E2F48_03265</name>
</gene>